<sequence length="432" mass="49560">MIYLTLGQGIRQGLTLYSQIFDNKPPLLYLTAAIAGNLFWFKVILTFWSLATVVTFWKLAKGKIATLIFALAITFPPLEGNTVNAELFMIFPTLLAFYFLLSKNLTPNLLILSGALFGIATLFKMPAAFDLPIIIVYWFFTKQKNLIKNSAYLFFGFFSPIVLTFIWYFFAGALPEYFRAAFLQNIGYLGSMKPSINIPFFVRGAVLLAGLATIYIFRKKLSNNFILFCVWTLFSLFAVALSQRPYPHYLIQVAAPASFLLSMFFTEKNREQAFAVIPLTLIFFVPFFYKFYNYGTFAYYQRFVNFAVGKTNKDAYFKSFSVETPRNYEIANFLATSSSTNERVFVWDSDAPTIYALSRRLPPIKFTAPYHVADYSNKREVSKEINQNLPRFIVLTDKFPLPEIMNLIREKYILIAQIDDANIYSKISGVAF</sequence>
<feature type="transmembrane region" description="Helical" evidence="1">
    <location>
        <begin position="111"/>
        <end position="140"/>
    </location>
</feature>
<dbReference type="Proteomes" id="UP000033858">
    <property type="component" value="Unassembled WGS sequence"/>
</dbReference>
<feature type="transmembrane region" description="Helical" evidence="1">
    <location>
        <begin position="87"/>
        <end position="105"/>
    </location>
</feature>
<keyword evidence="1" id="KW-1133">Transmembrane helix</keyword>
<feature type="transmembrane region" description="Helical" evidence="1">
    <location>
        <begin position="198"/>
        <end position="217"/>
    </location>
</feature>
<proteinExistence type="predicted"/>
<evidence type="ECO:0000313" key="3">
    <source>
        <dbReference type="Proteomes" id="UP000033858"/>
    </source>
</evidence>
<accession>A0A0G0UKE9</accession>
<feature type="transmembrane region" description="Helical" evidence="1">
    <location>
        <begin position="152"/>
        <end position="170"/>
    </location>
</feature>
<keyword evidence="1" id="KW-0472">Membrane</keyword>
<evidence type="ECO:0008006" key="4">
    <source>
        <dbReference type="Google" id="ProtNLM"/>
    </source>
</evidence>
<evidence type="ECO:0000313" key="2">
    <source>
        <dbReference type="EMBL" id="KKR87996.1"/>
    </source>
</evidence>
<gene>
    <name evidence="2" type="ORF">UU32_C0002G0021</name>
</gene>
<organism evidence="2 3">
    <name type="scientific">Candidatus Woesebacteria bacterium GW2011_GWB1_41_10</name>
    <dbReference type="NCBI Taxonomy" id="1618577"/>
    <lineage>
        <taxon>Bacteria</taxon>
        <taxon>Candidatus Woeseibacteriota</taxon>
    </lineage>
</organism>
<keyword evidence="1" id="KW-0812">Transmembrane</keyword>
<dbReference type="AlphaFoldDB" id="A0A0G0UKE9"/>
<protein>
    <recommendedName>
        <fullName evidence="4">Glycosyltransferase RgtA/B/C/D-like domain-containing protein</fullName>
    </recommendedName>
</protein>
<evidence type="ECO:0000256" key="1">
    <source>
        <dbReference type="SAM" id="Phobius"/>
    </source>
</evidence>
<name>A0A0G0UKE9_9BACT</name>
<feature type="transmembrane region" description="Helical" evidence="1">
    <location>
        <begin position="273"/>
        <end position="292"/>
    </location>
</feature>
<feature type="transmembrane region" description="Helical" evidence="1">
    <location>
        <begin position="224"/>
        <end position="243"/>
    </location>
</feature>
<reference evidence="2 3" key="1">
    <citation type="journal article" date="2015" name="Nature">
        <title>rRNA introns, odd ribosomes, and small enigmatic genomes across a large radiation of phyla.</title>
        <authorList>
            <person name="Brown C.T."/>
            <person name="Hug L.A."/>
            <person name="Thomas B.C."/>
            <person name="Sharon I."/>
            <person name="Castelle C.J."/>
            <person name="Singh A."/>
            <person name="Wilkins M.J."/>
            <person name="Williams K.H."/>
            <person name="Banfield J.F."/>
        </authorList>
    </citation>
    <scope>NUCLEOTIDE SEQUENCE [LARGE SCALE GENOMIC DNA]</scope>
</reference>
<feature type="transmembrane region" description="Helical" evidence="1">
    <location>
        <begin position="27"/>
        <end position="50"/>
    </location>
</feature>
<comment type="caution">
    <text evidence="2">The sequence shown here is derived from an EMBL/GenBank/DDBJ whole genome shotgun (WGS) entry which is preliminary data.</text>
</comment>
<dbReference type="EMBL" id="LCAE01000002">
    <property type="protein sequence ID" value="KKR87996.1"/>
    <property type="molecule type" value="Genomic_DNA"/>
</dbReference>